<organism evidence="4 5">
    <name type="scientific">Diutina rugosa</name>
    <name type="common">Yeast</name>
    <name type="synonym">Candida rugosa</name>
    <dbReference type="NCBI Taxonomy" id="5481"/>
    <lineage>
        <taxon>Eukaryota</taxon>
        <taxon>Fungi</taxon>
        <taxon>Dikarya</taxon>
        <taxon>Ascomycota</taxon>
        <taxon>Saccharomycotina</taxon>
        <taxon>Pichiomycetes</taxon>
        <taxon>Debaryomycetaceae</taxon>
        <taxon>Diutina</taxon>
    </lineage>
</organism>
<gene>
    <name evidence="4" type="ORF">DIURU_000849</name>
</gene>
<dbReference type="VEuPathDB" id="FungiDB:DIURU_000849"/>
<evidence type="ECO:0000256" key="1">
    <source>
        <dbReference type="ARBA" id="ARBA00009100"/>
    </source>
</evidence>
<protein>
    <recommendedName>
        <fullName evidence="6">Vacuolar protein sorting-associated protein 26</fullName>
    </recommendedName>
</protein>
<dbReference type="OrthoDB" id="3821113at2759"/>
<sequence length="300" mass="34893">MSLFFKSPLDIEIRLDDDGHRQYTEIKSSVSGRVDKLPVYKDGESVKGTVTIRTREGRRVEHTGVKVQLMGSIEINTDGVSTSDFLTMGKELAVPGIIDHEVSYPFEFKNVEKQYESYRGKNAKLRYYVKVVVSRKSSQELTREKELWVFQYLQPPPPTDDRALTSVKMDVGIEECLHIEFEYSKSRFNLKDVIHGRIYFQLVRLKIRHMELRLVRREEVGTAPNQITDIETLVRYEIMDGAPVKGETIPIRLYLSGFDLSPTYSDVNKRFSSRTFLSLVLIDEDARRYFKQSEIILYRD</sequence>
<dbReference type="InterPro" id="IPR014752">
    <property type="entry name" value="Arrestin-like_C"/>
</dbReference>
<dbReference type="InterPro" id="IPR028934">
    <property type="entry name" value="Vps26-related"/>
</dbReference>
<proteinExistence type="inferred from homology"/>
<evidence type="ECO:0008006" key="6">
    <source>
        <dbReference type="Google" id="ProtNLM"/>
    </source>
</evidence>
<dbReference type="AlphaFoldDB" id="A0A642UXC4"/>
<comment type="similarity">
    <text evidence="1">Belongs to the VPS26 family.</text>
</comment>
<dbReference type="RefSeq" id="XP_034014516.1">
    <property type="nucleotide sequence ID" value="XM_034159142.1"/>
</dbReference>
<name>A0A642UXC4_DIURU</name>
<keyword evidence="3" id="KW-0653">Protein transport</keyword>
<dbReference type="SUPFAM" id="SSF81296">
    <property type="entry name" value="E set domains"/>
    <property type="match status" value="1"/>
</dbReference>
<dbReference type="GO" id="GO:0005829">
    <property type="term" value="C:cytosol"/>
    <property type="evidence" value="ECO:0007669"/>
    <property type="project" value="GOC"/>
</dbReference>
<evidence type="ECO:0000256" key="2">
    <source>
        <dbReference type="ARBA" id="ARBA00022448"/>
    </source>
</evidence>
<dbReference type="Pfam" id="PF03643">
    <property type="entry name" value="Vps26"/>
    <property type="match status" value="1"/>
</dbReference>
<dbReference type="PANTHER" id="PTHR12233">
    <property type="entry name" value="VACUOLAR PROTEIN SORTING 26 RELATED"/>
    <property type="match status" value="1"/>
</dbReference>
<keyword evidence="2" id="KW-0813">Transport</keyword>
<evidence type="ECO:0000313" key="4">
    <source>
        <dbReference type="EMBL" id="KAA8907165.1"/>
    </source>
</evidence>
<comment type="caution">
    <text evidence="4">The sequence shown here is derived from an EMBL/GenBank/DDBJ whole genome shotgun (WGS) entry which is preliminary data.</text>
</comment>
<dbReference type="EMBL" id="SWFT01000027">
    <property type="protein sequence ID" value="KAA8907165.1"/>
    <property type="molecule type" value="Genomic_DNA"/>
</dbReference>
<dbReference type="GO" id="GO:0030904">
    <property type="term" value="C:retromer complex"/>
    <property type="evidence" value="ECO:0007669"/>
    <property type="project" value="UniProtKB-ARBA"/>
</dbReference>
<keyword evidence="5" id="KW-1185">Reference proteome</keyword>
<dbReference type="GO" id="GO:0042147">
    <property type="term" value="P:retrograde transport, endosome to Golgi"/>
    <property type="evidence" value="ECO:0007669"/>
    <property type="project" value="UniProtKB-ARBA"/>
</dbReference>
<dbReference type="FunFam" id="2.60.40.640:FF:000015">
    <property type="entry name" value="Vacuolar protein sorting-associated protein 26"/>
    <property type="match status" value="1"/>
</dbReference>
<dbReference type="Proteomes" id="UP000449547">
    <property type="component" value="Unassembled WGS sequence"/>
</dbReference>
<dbReference type="InterPro" id="IPR014756">
    <property type="entry name" value="Ig_E-set"/>
</dbReference>
<dbReference type="Gene3D" id="2.60.40.640">
    <property type="match status" value="2"/>
</dbReference>
<evidence type="ECO:0000256" key="3">
    <source>
        <dbReference type="ARBA" id="ARBA00022927"/>
    </source>
</evidence>
<accession>A0A642UXC4</accession>
<dbReference type="OMA" id="FKWKFSS"/>
<dbReference type="GeneID" id="54779502"/>
<dbReference type="GO" id="GO:0006886">
    <property type="term" value="P:intracellular protein transport"/>
    <property type="evidence" value="ECO:0007669"/>
    <property type="project" value="InterPro"/>
</dbReference>
<reference evidence="4 5" key="1">
    <citation type="submission" date="2019-07" db="EMBL/GenBank/DDBJ databases">
        <title>Genome assembly of two rare yeast pathogens: Diutina rugosa and Trichomonascus ciferrii.</title>
        <authorList>
            <person name="Mixao V."/>
            <person name="Saus E."/>
            <person name="Hansen A."/>
            <person name="Lass-Flor C."/>
            <person name="Gabaldon T."/>
        </authorList>
    </citation>
    <scope>NUCLEOTIDE SEQUENCE [LARGE SCALE GENOMIC DNA]</scope>
    <source>
        <strain evidence="4 5">CBS 613</strain>
    </source>
</reference>
<evidence type="ECO:0000313" key="5">
    <source>
        <dbReference type="Proteomes" id="UP000449547"/>
    </source>
</evidence>